<evidence type="ECO:0000313" key="1">
    <source>
        <dbReference type="EnsemblMetazoa" id="AFAF010702-PA"/>
    </source>
</evidence>
<dbReference type="EMBL" id="AXCN02001078">
    <property type="status" value="NOT_ANNOTATED_CDS"/>
    <property type="molecule type" value="Genomic_DNA"/>
</dbReference>
<dbReference type="Proteomes" id="UP000075886">
    <property type="component" value="Unassembled WGS sequence"/>
</dbReference>
<protein>
    <submittedName>
        <fullName evidence="1">Uncharacterized protein</fullName>
    </submittedName>
</protein>
<reference evidence="2" key="1">
    <citation type="submission" date="2014-01" db="EMBL/GenBank/DDBJ databases">
        <title>The Genome Sequence of Anopheles farauti FAR1 (V2).</title>
        <authorList>
            <consortium name="The Broad Institute Genomics Platform"/>
            <person name="Neafsey D.E."/>
            <person name="Besansky N."/>
            <person name="Howell P."/>
            <person name="Walton C."/>
            <person name="Young S.K."/>
            <person name="Zeng Q."/>
            <person name="Gargeya S."/>
            <person name="Fitzgerald M."/>
            <person name="Haas B."/>
            <person name="Abouelleil A."/>
            <person name="Allen A.W."/>
            <person name="Alvarado L."/>
            <person name="Arachchi H.M."/>
            <person name="Berlin A.M."/>
            <person name="Chapman S.B."/>
            <person name="Gainer-Dewar J."/>
            <person name="Goldberg J."/>
            <person name="Griggs A."/>
            <person name="Gujja S."/>
            <person name="Hansen M."/>
            <person name="Howarth C."/>
            <person name="Imamovic A."/>
            <person name="Ireland A."/>
            <person name="Larimer J."/>
            <person name="McCowan C."/>
            <person name="Murphy C."/>
            <person name="Pearson M."/>
            <person name="Poon T.W."/>
            <person name="Priest M."/>
            <person name="Roberts A."/>
            <person name="Saif S."/>
            <person name="Shea T."/>
            <person name="Sisk P."/>
            <person name="Sykes S."/>
            <person name="Wortman J."/>
            <person name="Nusbaum C."/>
            <person name="Birren B."/>
        </authorList>
    </citation>
    <scope>NUCLEOTIDE SEQUENCE [LARGE SCALE GENOMIC DNA]</scope>
    <source>
        <strain evidence="2">FAR1</strain>
    </source>
</reference>
<reference evidence="1" key="2">
    <citation type="submission" date="2020-05" db="UniProtKB">
        <authorList>
            <consortium name="EnsemblMetazoa"/>
        </authorList>
    </citation>
    <scope>IDENTIFICATION</scope>
    <source>
        <strain evidence="1">FAR1</strain>
    </source>
</reference>
<organism evidence="1 2">
    <name type="scientific">Anopheles farauti</name>
    <dbReference type="NCBI Taxonomy" id="69004"/>
    <lineage>
        <taxon>Eukaryota</taxon>
        <taxon>Metazoa</taxon>
        <taxon>Ecdysozoa</taxon>
        <taxon>Arthropoda</taxon>
        <taxon>Hexapoda</taxon>
        <taxon>Insecta</taxon>
        <taxon>Pterygota</taxon>
        <taxon>Neoptera</taxon>
        <taxon>Endopterygota</taxon>
        <taxon>Diptera</taxon>
        <taxon>Nematocera</taxon>
        <taxon>Culicoidea</taxon>
        <taxon>Culicidae</taxon>
        <taxon>Anophelinae</taxon>
        <taxon>Anopheles</taxon>
    </lineage>
</organism>
<proteinExistence type="predicted"/>
<dbReference type="VEuPathDB" id="VectorBase:AFAF010702"/>
<keyword evidence="2" id="KW-1185">Reference proteome</keyword>
<evidence type="ECO:0000313" key="2">
    <source>
        <dbReference type="Proteomes" id="UP000075886"/>
    </source>
</evidence>
<name>A0A182QI91_9DIPT</name>
<dbReference type="AlphaFoldDB" id="A0A182QI91"/>
<accession>A0A182QI91</accession>
<sequence>MSNAERYRSRSPCVRIRWTSSEKLTALTAATSPKSVTQLTGVLLLLLLLLLLRDFSAPVGRLSQAFGSCYATSNHLLLEGAAANAANVLGVLGVLQTLLASVCTNAKTATKMLVPL</sequence>
<dbReference type="EnsemblMetazoa" id="AFAF010702-RA">
    <property type="protein sequence ID" value="AFAF010702-PA"/>
    <property type="gene ID" value="AFAF010702"/>
</dbReference>